<proteinExistence type="predicted"/>
<evidence type="ECO:0000313" key="1">
    <source>
        <dbReference type="EMBL" id="AYB34460.1"/>
    </source>
</evidence>
<dbReference type="Gene3D" id="3.20.20.410">
    <property type="entry name" value="Protein of unknown function UPF0759"/>
    <property type="match status" value="1"/>
</dbReference>
<sequence length="326" mass="37186">MDFGKVENEDISQVDFRLPPDAEGTGTILKRNKALGHTPQIFVGCAKWGRKDWVGKIYPLKTKEADFLNHYAKHFNCIELNATFYRMPTFSQTQGWAAKVGDDFKFCPKFTDQITHIKRLKDVKEKTDQFLEGVSGFGKKLGPLFLMPHPGMAPKTLDTMEAFIQSLPKDLDLFVELRHPQWFSEADANTAVFNMLERNHTGSIITDASGRRDCVHMHLSTPEAFIRFVGNGLHPTDYTRIDDWVQRIKAWMEQGIEKVYFFMHQHEELHSPELSKYLIQQLNKHCGTQIPEPVFVEDIAPVADLFGAAPSDKKTAVKKTASKKKS</sequence>
<keyword evidence="2" id="KW-1185">Reference proteome</keyword>
<dbReference type="AlphaFoldDB" id="A0A385SXI6"/>
<dbReference type="InterPro" id="IPR002763">
    <property type="entry name" value="DUF72"/>
</dbReference>
<dbReference type="SUPFAM" id="SSF117396">
    <property type="entry name" value="TM1631-like"/>
    <property type="match status" value="1"/>
</dbReference>
<dbReference type="Pfam" id="PF01904">
    <property type="entry name" value="DUF72"/>
    <property type="match status" value="1"/>
</dbReference>
<reference evidence="2" key="1">
    <citation type="submission" date="2018-09" db="EMBL/GenBank/DDBJ databases">
        <title>Chryseolinea sp. KIS68-18 isolated from soil.</title>
        <authorList>
            <person name="Weon H.-Y."/>
            <person name="Kwon S.-W."/>
            <person name="Lee S.A."/>
        </authorList>
    </citation>
    <scope>NUCLEOTIDE SEQUENCE [LARGE SCALE GENOMIC DNA]</scope>
    <source>
        <strain evidence="2">KIS68-18</strain>
    </source>
</reference>
<dbReference type="RefSeq" id="WP_119757719.1">
    <property type="nucleotide sequence ID" value="NZ_CP032382.1"/>
</dbReference>
<name>A0A385SXI6_9BACT</name>
<evidence type="ECO:0000313" key="2">
    <source>
        <dbReference type="Proteomes" id="UP000266183"/>
    </source>
</evidence>
<dbReference type="InterPro" id="IPR036520">
    <property type="entry name" value="UPF0759_sf"/>
</dbReference>
<dbReference type="EMBL" id="CP032382">
    <property type="protein sequence ID" value="AYB34460.1"/>
    <property type="molecule type" value="Genomic_DNA"/>
</dbReference>
<protein>
    <submittedName>
        <fullName evidence="1">DUF72 domain-containing protein</fullName>
    </submittedName>
</protein>
<dbReference type="PANTHER" id="PTHR30348">
    <property type="entry name" value="UNCHARACTERIZED PROTEIN YECE"/>
    <property type="match status" value="1"/>
</dbReference>
<accession>A0A385SXI6</accession>
<dbReference type="PANTHER" id="PTHR30348:SF9">
    <property type="entry name" value="UPF0759 PROTEIN YECE"/>
    <property type="match status" value="1"/>
</dbReference>
<dbReference type="OrthoDB" id="9780310at2"/>
<gene>
    <name evidence="1" type="ORF">D4L85_29495</name>
</gene>
<dbReference type="Proteomes" id="UP000266183">
    <property type="component" value="Chromosome"/>
</dbReference>
<dbReference type="KEGG" id="chk:D4L85_29495"/>
<organism evidence="1 2">
    <name type="scientific">Chryseolinea soli</name>
    <dbReference type="NCBI Taxonomy" id="2321403"/>
    <lineage>
        <taxon>Bacteria</taxon>
        <taxon>Pseudomonadati</taxon>
        <taxon>Bacteroidota</taxon>
        <taxon>Cytophagia</taxon>
        <taxon>Cytophagales</taxon>
        <taxon>Fulvivirgaceae</taxon>
        <taxon>Chryseolinea</taxon>
    </lineage>
</organism>